<dbReference type="InterPro" id="IPR003597">
    <property type="entry name" value="Ig_C1-set"/>
</dbReference>
<dbReference type="InterPro" id="IPR007110">
    <property type="entry name" value="Ig-like_dom"/>
</dbReference>
<dbReference type="Proteomes" id="UP000694559">
    <property type="component" value="Unplaced"/>
</dbReference>
<dbReference type="SUPFAM" id="SSF48726">
    <property type="entry name" value="Immunoglobulin"/>
    <property type="match status" value="2"/>
</dbReference>
<evidence type="ECO:0000313" key="5">
    <source>
        <dbReference type="Ensembl" id="ENSNNAP00000013521.1"/>
    </source>
</evidence>
<keyword evidence="3" id="KW-1133">Transmembrane helix</keyword>
<dbReference type="Ensembl" id="ENSNNAT00000014161.1">
    <property type="protein sequence ID" value="ENSNNAP00000013521.1"/>
    <property type="gene ID" value="ENSNNAG00000009118.1"/>
</dbReference>
<keyword evidence="1" id="KW-1015">Disulfide bond</keyword>
<dbReference type="PANTHER" id="PTHR19971">
    <property type="entry name" value="SIGNAL-REGULATORY PROTEIN BETA"/>
    <property type="match status" value="1"/>
</dbReference>
<evidence type="ECO:0000256" key="3">
    <source>
        <dbReference type="SAM" id="Phobius"/>
    </source>
</evidence>
<dbReference type="OrthoDB" id="6370831at2759"/>
<reference evidence="5" key="2">
    <citation type="submission" date="2025-09" db="UniProtKB">
        <authorList>
            <consortium name="Ensembl"/>
        </authorList>
    </citation>
    <scope>IDENTIFICATION</scope>
</reference>
<keyword evidence="6" id="KW-1185">Reference proteome</keyword>
<name>A0A8C6XG04_NAJNA</name>
<dbReference type="InterPro" id="IPR036179">
    <property type="entry name" value="Ig-like_dom_sf"/>
</dbReference>
<sequence>MAGSWASFLCSANDFSSKAIKVLWSKDGETIQHNKTRITSSEVKGRRVYRVESKVAILLVPGDLRSQLSCQIQHNSSQKAQRNFPLGDVLRVPSKMHLETIPPSPVQLNASVMVICNAESFYPENASIGLFAKDDPSGKGMVAPKILNPDGTFSYKSFMEVRATEERNSSVFLCQVKQYSQLLVNKTTRLFITRPLKRSENSQQQSIIVLCIMLFLIKVAILLFIFCLFLINVCRHHRTRSHSGTSQEVRQSGISS</sequence>
<feature type="transmembrane region" description="Helical" evidence="3">
    <location>
        <begin position="207"/>
        <end position="231"/>
    </location>
</feature>
<evidence type="ECO:0000256" key="1">
    <source>
        <dbReference type="ARBA" id="ARBA00023157"/>
    </source>
</evidence>
<dbReference type="InterPro" id="IPR051755">
    <property type="entry name" value="Ig-like_CS_Receptor"/>
</dbReference>
<keyword evidence="2" id="KW-0325">Glycoprotein</keyword>
<evidence type="ECO:0000313" key="6">
    <source>
        <dbReference type="Proteomes" id="UP000694559"/>
    </source>
</evidence>
<protein>
    <recommendedName>
        <fullName evidence="4">Ig-like domain-containing protein</fullName>
    </recommendedName>
</protein>
<keyword evidence="3" id="KW-0812">Transmembrane</keyword>
<evidence type="ECO:0000256" key="2">
    <source>
        <dbReference type="ARBA" id="ARBA00023180"/>
    </source>
</evidence>
<dbReference type="OMA" id="ICEDHIT"/>
<accession>A0A8C6XG04</accession>
<dbReference type="InterPro" id="IPR013783">
    <property type="entry name" value="Ig-like_fold"/>
</dbReference>
<reference evidence="5" key="1">
    <citation type="submission" date="2025-08" db="UniProtKB">
        <authorList>
            <consortium name="Ensembl"/>
        </authorList>
    </citation>
    <scope>IDENTIFICATION</scope>
</reference>
<dbReference type="Gene3D" id="2.60.40.10">
    <property type="entry name" value="Immunoglobulins"/>
    <property type="match status" value="2"/>
</dbReference>
<feature type="domain" description="Ig-like" evidence="4">
    <location>
        <begin position="1"/>
        <end position="85"/>
    </location>
</feature>
<organism evidence="5 6">
    <name type="scientific">Naja naja</name>
    <name type="common">Indian cobra</name>
    <dbReference type="NCBI Taxonomy" id="35670"/>
    <lineage>
        <taxon>Eukaryota</taxon>
        <taxon>Metazoa</taxon>
        <taxon>Chordata</taxon>
        <taxon>Craniata</taxon>
        <taxon>Vertebrata</taxon>
        <taxon>Euteleostomi</taxon>
        <taxon>Lepidosauria</taxon>
        <taxon>Squamata</taxon>
        <taxon>Bifurcata</taxon>
        <taxon>Unidentata</taxon>
        <taxon>Episquamata</taxon>
        <taxon>Toxicofera</taxon>
        <taxon>Serpentes</taxon>
        <taxon>Colubroidea</taxon>
        <taxon>Elapidae</taxon>
        <taxon>Elapinae</taxon>
        <taxon>Naja</taxon>
    </lineage>
</organism>
<proteinExistence type="predicted"/>
<dbReference type="PROSITE" id="PS50835">
    <property type="entry name" value="IG_LIKE"/>
    <property type="match status" value="1"/>
</dbReference>
<dbReference type="Pfam" id="PF07654">
    <property type="entry name" value="C1-set"/>
    <property type="match status" value="2"/>
</dbReference>
<dbReference type="GeneTree" id="ENSGT00960000186656"/>
<keyword evidence="3" id="KW-0472">Membrane</keyword>
<evidence type="ECO:0000259" key="4">
    <source>
        <dbReference type="PROSITE" id="PS50835"/>
    </source>
</evidence>
<dbReference type="AlphaFoldDB" id="A0A8C6XG04"/>